<feature type="region of interest" description="Disordered" evidence="1">
    <location>
        <begin position="1"/>
        <end position="31"/>
    </location>
</feature>
<dbReference type="Proteomes" id="UP001608902">
    <property type="component" value="Unassembled WGS sequence"/>
</dbReference>
<evidence type="ECO:0000313" key="2">
    <source>
        <dbReference type="EMBL" id="MFH4978733.1"/>
    </source>
</evidence>
<dbReference type="AlphaFoldDB" id="A0ABD6EP17"/>
<organism evidence="2 3">
    <name type="scientific">Gnathostoma spinigerum</name>
    <dbReference type="NCBI Taxonomy" id="75299"/>
    <lineage>
        <taxon>Eukaryota</taxon>
        <taxon>Metazoa</taxon>
        <taxon>Ecdysozoa</taxon>
        <taxon>Nematoda</taxon>
        <taxon>Chromadorea</taxon>
        <taxon>Rhabditida</taxon>
        <taxon>Spirurina</taxon>
        <taxon>Gnathostomatomorpha</taxon>
        <taxon>Gnathostomatoidea</taxon>
        <taxon>Gnathostomatidae</taxon>
        <taxon>Gnathostoma</taxon>
    </lineage>
</organism>
<comment type="caution">
    <text evidence="2">The sequence shown here is derived from an EMBL/GenBank/DDBJ whole genome shotgun (WGS) entry which is preliminary data.</text>
</comment>
<keyword evidence="3" id="KW-1185">Reference proteome</keyword>
<proteinExistence type="predicted"/>
<name>A0ABD6EP17_9BILA</name>
<gene>
    <name evidence="2" type="ORF">AB6A40_005442</name>
</gene>
<sequence>MVSTNFWLNSSGARSSQGNKSTPQFSLQPKPTPDLTLNMCIPLPYQSQSSSVKGLAGDIIKWKEFYQGIQFAVGSQLYTAHWNMTKLTDLVRGPEYRCVAGLQVSDNNYPAAPELLQNKPVSSQQIQSL</sequence>
<feature type="compositionally biased region" description="Polar residues" evidence="1">
    <location>
        <begin position="1"/>
        <end position="29"/>
    </location>
</feature>
<reference evidence="2 3" key="1">
    <citation type="submission" date="2024-08" db="EMBL/GenBank/DDBJ databases">
        <title>Gnathostoma spinigerum genome.</title>
        <authorList>
            <person name="Gonzalez-Bertolin B."/>
            <person name="Monzon S."/>
            <person name="Zaballos A."/>
            <person name="Jimenez P."/>
            <person name="Dekumyoy P."/>
            <person name="Varona S."/>
            <person name="Cuesta I."/>
            <person name="Sumanam S."/>
            <person name="Adisakwattana P."/>
            <person name="Gasser R.B."/>
            <person name="Hernandez-Gonzalez A."/>
            <person name="Young N.D."/>
            <person name="Perteguer M.J."/>
        </authorList>
    </citation>
    <scope>NUCLEOTIDE SEQUENCE [LARGE SCALE GENOMIC DNA]</scope>
    <source>
        <strain evidence="2">AL3</strain>
        <tissue evidence="2">Liver</tissue>
    </source>
</reference>
<evidence type="ECO:0000256" key="1">
    <source>
        <dbReference type="SAM" id="MobiDB-lite"/>
    </source>
</evidence>
<dbReference type="EMBL" id="JBGFUD010003457">
    <property type="protein sequence ID" value="MFH4978733.1"/>
    <property type="molecule type" value="Genomic_DNA"/>
</dbReference>
<accession>A0ABD6EP17</accession>
<evidence type="ECO:0000313" key="3">
    <source>
        <dbReference type="Proteomes" id="UP001608902"/>
    </source>
</evidence>
<protein>
    <submittedName>
        <fullName evidence="2">Uncharacterized protein</fullName>
    </submittedName>
</protein>